<gene>
    <name evidence="1" type="ORF">FW781_15075</name>
</gene>
<accession>A0A5D8ZM20</accession>
<comment type="caution">
    <text evidence="1">The sequence shown here is derived from an EMBL/GenBank/DDBJ whole genome shotgun (WGS) entry which is preliminary data.</text>
</comment>
<protein>
    <submittedName>
        <fullName evidence="1">Uncharacterized protein</fullName>
    </submittedName>
</protein>
<dbReference type="EMBL" id="VTRU01000003">
    <property type="protein sequence ID" value="TZF95213.1"/>
    <property type="molecule type" value="Genomic_DNA"/>
</dbReference>
<dbReference type="RefSeq" id="WP_149388179.1">
    <property type="nucleotide sequence ID" value="NZ_VTRU01000003.1"/>
</dbReference>
<proteinExistence type="predicted"/>
<name>A0A5D8ZM20_9FLAO</name>
<dbReference type="Proteomes" id="UP000323884">
    <property type="component" value="Unassembled WGS sequence"/>
</dbReference>
<reference evidence="1 2" key="1">
    <citation type="submission" date="2019-08" db="EMBL/GenBank/DDBJ databases">
        <title>Draft genome sequence of Chryseobacterium sp. Gsoil 183.</title>
        <authorList>
            <person name="Im W.-T."/>
        </authorList>
    </citation>
    <scope>NUCLEOTIDE SEQUENCE [LARGE SCALE GENOMIC DNA]</scope>
    <source>
        <strain evidence="1 2">Gsoil 183</strain>
    </source>
</reference>
<dbReference type="AlphaFoldDB" id="A0A5D8ZM20"/>
<evidence type="ECO:0000313" key="2">
    <source>
        <dbReference type="Proteomes" id="UP000323884"/>
    </source>
</evidence>
<dbReference type="OrthoDB" id="1251130at2"/>
<organism evidence="1 2">
    <name type="scientific">Chryseobacterium panacisoli</name>
    <dbReference type="NCBI Taxonomy" id="1807141"/>
    <lineage>
        <taxon>Bacteria</taxon>
        <taxon>Pseudomonadati</taxon>
        <taxon>Bacteroidota</taxon>
        <taxon>Flavobacteriia</taxon>
        <taxon>Flavobacteriales</taxon>
        <taxon>Weeksellaceae</taxon>
        <taxon>Chryseobacterium group</taxon>
        <taxon>Chryseobacterium</taxon>
    </lineage>
</organism>
<evidence type="ECO:0000313" key="1">
    <source>
        <dbReference type="EMBL" id="TZF95213.1"/>
    </source>
</evidence>
<sequence length="197" mass="23323">MSKTIYTFSFFLIFITLSICCKDNKTYIREKNIDFFLGDKKISEKKYFELLTSSKGYSILKNQNSIYEKNYSNIHNTEVSKEESLSIILNKSISNEKNYKLVLYTLRNTKKIDSIQFYRKVNDVRYKSDRYTCLSYLDLKNKKIWQVSYFSSPNQSLDIISYSTSKINQDGTITKFDSITYLDESLETELSNNKVYY</sequence>
<keyword evidence="2" id="KW-1185">Reference proteome</keyword>